<evidence type="ECO:0000313" key="3">
    <source>
        <dbReference type="Proteomes" id="UP001497516"/>
    </source>
</evidence>
<dbReference type="Pfam" id="PF04450">
    <property type="entry name" value="BSP"/>
    <property type="match status" value="1"/>
</dbReference>
<dbReference type="PANTHER" id="PTHR33321">
    <property type="match status" value="1"/>
</dbReference>
<gene>
    <name evidence="2" type="ORF">LTRI10_LOCUS29564</name>
</gene>
<evidence type="ECO:0000313" key="2">
    <source>
        <dbReference type="EMBL" id="CAL1388644.1"/>
    </source>
</evidence>
<sequence>MWTRYLFQVTITLLVVLQTAADAVDYQGRTKRVPAPLLYFRGSALPGGARFNNEIDADYTRQILPTSSNFIWRTFQQPNEADRKPVQRDGVFIDDMAGVAYASNNEIYVSARYIGGYSGNVKAEFTGVIYHEMTHVWQWSGKGQAPGGLVKGMADYVRLKAGYAPSHWVGPGKEDRWDQGYDVTARFLEYCEGVRGGFVAELNKKMRDGYGNGFFQDLTGKSVDQLWRDYKAKYGQ</sequence>
<proteinExistence type="predicted"/>
<reference evidence="2 3" key="1">
    <citation type="submission" date="2024-04" db="EMBL/GenBank/DDBJ databases">
        <authorList>
            <person name="Fracassetti M."/>
        </authorList>
    </citation>
    <scope>NUCLEOTIDE SEQUENCE [LARGE SCALE GENOMIC DNA]</scope>
</reference>
<feature type="signal peptide" evidence="1">
    <location>
        <begin position="1"/>
        <end position="21"/>
    </location>
</feature>
<dbReference type="EMBL" id="OZ034818">
    <property type="protein sequence ID" value="CAL1388644.1"/>
    <property type="molecule type" value="Genomic_DNA"/>
</dbReference>
<feature type="chain" id="PRO_5043359875" evidence="1">
    <location>
        <begin position="22"/>
        <end position="236"/>
    </location>
</feature>
<dbReference type="InterPro" id="IPR007541">
    <property type="entry name" value="Uncharacterised_BSP"/>
</dbReference>
<organism evidence="2 3">
    <name type="scientific">Linum trigynum</name>
    <dbReference type="NCBI Taxonomy" id="586398"/>
    <lineage>
        <taxon>Eukaryota</taxon>
        <taxon>Viridiplantae</taxon>
        <taxon>Streptophyta</taxon>
        <taxon>Embryophyta</taxon>
        <taxon>Tracheophyta</taxon>
        <taxon>Spermatophyta</taxon>
        <taxon>Magnoliopsida</taxon>
        <taxon>eudicotyledons</taxon>
        <taxon>Gunneridae</taxon>
        <taxon>Pentapetalae</taxon>
        <taxon>rosids</taxon>
        <taxon>fabids</taxon>
        <taxon>Malpighiales</taxon>
        <taxon>Linaceae</taxon>
        <taxon>Linum</taxon>
    </lineage>
</organism>
<dbReference type="Proteomes" id="UP001497516">
    <property type="component" value="Chromosome 5"/>
</dbReference>
<accession>A0AAV2ES52</accession>
<dbReference type="PANTHER" id="PTHR33321:SF12">
    <property type="entry name" value="PLANT BASIC SECRETORY PROTEIN (BSP) FAMILY PROTEIN"/>
    <property type="match status" value="1"/>
</dbReference>
<evidence type="ECO:0000256" key="1">
    <source>
        <dbReference type="SAM" id="SignalP"/>
    </source>
</evidence>
<dbReference type="AlphaFoldDB" id="A0AAV2ES52"/>
<keyword evidence="1" id="KW-0732">Signal</keyword>
<protein>
    <submittedName>
        <fullName evidence="2">Uncharacterized protein</fullName>
    </submittedName>
</protein>
<name>A0AAV2ES52_9ROSI</name>
<keyword evidence="3" id="KW-1185">Reference proteome</keyword>